<dbReference type="EMBL" id="CP159837">
    <property type="protein sequence ID" value="XCM35485.1"/>
    <property type="molecule type" value="Genomic_DNA"/>
</dbReference>
<proteinExistence type="inferred from homology"/>
<dbReference type="PANTHER" id="PTHR28620">
    <property type="entry name" value="CENTROMERE PROTEIN V"/>
    <property type="match status" value="1"/>
</dbReference>
<dbReference type="AlphaFoldDB" id="A0AAU8J9K8"/>
<protein>
    <submittedName>
        <fullName evidence="5">GFA family protein</fullName>
    </submittedName>
</protein>
<name>A0AAU8J9K8_9CYAN</name>
<dbReference type="GO" id="GO:0046872">
    <property type="term" value="F:metal ion binding"/>
    <property type="evidence" value="ECO:0007669"/>
    <property type="project" value="UniProtKB-KW"/>
</dbReference>
<keyword evidence="2" id="KW-0479">Metal-binding</keyword>
<evidence type="ECO:0000259" key="4">
    <source>
        <dbReference type="PROSITE" id="PS51891"/>
    </source>
</evidence>
<dbReference type="GO" id="GO:0016846">
    <property type="term" value="F:carbon-sulfur lyase activity"/>
    <property type="evidence" value="ECO:0007669"/>
    <property type="project" value="InterPro"/>
</dbReference>
<accession>A0AAU8J9K8</accession>
<dbReference type="InterPro" id="IPR006913">
    <property type="entry name" value="CENP-V/GFA"/>
</dbReference>
<evidence type="ECO:0000256" key="1">
    <source>
        <dbReference type="ARBA" id="ARBA00005495"/>
    </source>
</evidence>
<sequence length="136" mass="15675">MTENLAKPVIYEGGCHCGAVRFRVRLEKKPRKEKYEAISCNCSICNKKGFLHLIVTAKNFTLLKGEDALTTYQFNTGVAKHLFCKNCGIHSFYRPRSHRNGFSINLHCLDEDILEQFQIIPFDGKNWEKNIHKIAD</sequence>
<dbReference type="PROSITE" id="PS51891">
    <property type="entry name" value="CENP_V_GFA"/>
    <property type="match status" value="1"/>
</dbReference>
<keyword evidence="3" id="KW-0862">Zinc</keyword>
<organism evidence="5">
    <name type="scientific">Planktothricoides raciborskii GIHE-MW2</name>
    <dbReference type="NCBI Taxonomy" id="2792601"/>
    <lineage>
        <taxon>Bacteria</taxon>
        <taxon>Bacillati</taxon>
        <taxon>Cyanobacteriota</taxon>
        <taxon>Cyanophyceae</taxon>
        <taxon>Oscillatoriophycideae</taxon>
        <taxon>Oscillatoriales</taxon>
        <taxon>Oscillatoriaceae</taxon>
        <taxon>Planktothricoides</taxon>
    </lineage>
</organism>
<comment type="similarity">
    <text evidence="1">Belongs to the Gfa family.</text>
</comment>
<evidence type="ECO:0000256" key="2">
    <source>
        <dbReference type="ARBA" id="ARBA00022723"/>
    </source>
</evidence>
<reference evidence="5" key="1">
    <citation type="submission" date="2024-07" db="EMBL/GenBank/DDBJ databases">
        <authorList>
            <person name="Kim Y.J."/>
            <person name="Jeong J.Y."/>
        </authorList>
    </citation>
    <scope>NUCLEOTIDE SEQUENCE</scope>
    <source>
        <strain evidence="5">GIHE-MW2</strain>
    </source>
</reference>
<evidence type="ECO:0000256" key="3">
    <source>
        <dbReference type="ARBA" id="ARBA00022833"/>
    </source>
</evidence>
<dbReference type="InterPro" id="IPR052355">
    <property type="entry name" value="CENP-V-like"/>
</dbReference>
<dbReference type="InterPro" id="IPR011057">
    <property type="entry name" value="Mss4-like_sf"/>
</dbReference>
<dbReference type="Pfam" id="PF04828">
    <property type="entry name" value="GFA"/>
    <property type="match status" value="1"/>
</dbReference>
<evidence type="ECO:0000313" key="5">
    <source>
        <dbReference type="EMBL" id="XCM35485.1"/>
    </source>
</evidence>
<dbReference type="RefSeq" id="WP_054466851.1">
    <property type="nucleotide sequence ID" value="NZ_CP159837.1"/>
</dbReference>
<dbReference type="Gene3D" id="2.170.150.70">
    <property type="match status" value="1"/>
</dbReference>
<gene>
    <name evidence="5" type="ORF">ABWT76_004172</name>
</gene>
<dbReference type="SUPFAM" id="SSF51316">
    <property type="entry name" value="Mss4-like"/>
    <property type="match status" value="1"/>
</dbReference>
<feature type="domain" description="CENP-V/GFA" evidence="4">
    <location>
        <begin position="11"/>
        <end position="128"/>
    </location>
</feature>
<dbReference type="PANTHER" id="PTHR28620:SF1">
    <property type="entry name" value="CENP-V_GFA DOMAIN-CONTAINING PROTEIN"/>
    <property type="match status" value="1"/>
</dbReference>